<proteinExistence type="predicted"/>
<name>A0A157ZM34_9BURK</name>
<protein>
    <recommendedName>
        <fullName evidence="3">Portal protein</fullName>
    </recommendedName>
</protein>
<evidence type="ECO:0000313" key="1">
    <source>
        <dbReference type="EMBL" id="SAK46584.1"/>
    </source>
</evidence>
<sequence>MAKRTKQSPPQIIAEDTDQEAVKQQLENQLRTLLPGVLPEQDDQQGIHASVDLTSKSKRKTEEEVLAVVNQLEMRAKDHVRNRIMHRATKTLEYFYAQPEGDFSVSGEGRSDFVDSSVADTVRWIETGLVDAFCGTNDIVDFVARNSASDRAAEMTKAMVNYVWQQNDGYEVMRAWINDALLTPGGVIKIFWEPDGETKTELYEGVSDLEYAAIALSAEMGECIIVSHDTYPNPQLEQLTMLQHGLALAGANASGIQSAPVAPQVQQQAQAGVDPMQVAQQTQIDPQLPAITQTLHDVKIAILPDPKRGSIKIINVPLDEFYVDPSARRIKDAKYAAHVSKKTISELRAMGFDDDKLDDLNSTEDNPELTELYLARNRMDQANAFDFAVGTYDESLREVEVVEAYLLMDYDGDGFAEWRKIVKAGNTILLNEPCDGNPFCVMVSVPISHTLFGLSVGELAMNVQKQNTNLVRSLIDNVSFGANAAIWFDENKVDMTFVQDVGPGSMVPVDGDGNESIGVVPSSSGDIAAVVQLLEMFDTIKQERTGVQKLTRGNDADVVNETATGYMQMTDRAEEREKLVARHFAETGVKPAVLRIKQLLAEHPDQKLEIRLNGQTMEADPLDARANIDLIPQVGLGTGDKGRTLASLQQVMALQMQAMQMHTGMVDLNLIYNTAERIVKALGVSNVGEFVHKPPSPMPQVPPPHVSPDMQMQMQLETVKAQANQQQQERQAQLDAMRIQAQAKTDNEQRHMDFQYKMQLLEKQKEIEQLKAILAISAQREQAAFQAGVSPEAEQAMFNETFSSTEEAYKSALTGINMHMSGEMDDLINTIAQAPDPTEPDVGPQQ</sequence>
<evidence type="ECO:0008006" key="3">
    <source>
        <dbReference type="Google" id="ProtNLM"/>
    </source>
</evidence>
<dbReference type="InterPro" id="IPR056909">
    <property type="entry name" value="SU10_portal"/>
</dbReference>
<dbReference type="EMBL" id="FCOI02000002">
    <property type="protein sequence ID" value="SAK46584.1"/>
    <property type="molecule type" value="Genomic_DNA"/>
</dbReference>
<dbReference type="OrthoDB" id="5464900at2"/>
<dbReference type="RefSeq" id="WP_061158911.1">
    <property type="nucleotide sequence ID" value="NZ_FCOI02000002.1"/>
</dbReference>
<dbReference type="STRING" id="1777137.AWB76_00939"/>
<keyword evidence="2" id="KW-1185">Reference proteome</keyword>
<dbReference type="Pfam" id="PF23899">
    <property type="entry name" value="SU10_portal"/>
    <property type="match status" value="1"/>
</dbReference>
<reference evidence="2" key="1">
    <citation type="submission" date="2016-01" db="EMBL/GenBank/DDBJ databases">
        <authorList>
            <person name="Peeters Charlotte."/>
        </authorList>
    </citation>
    <scope>NUCLEOTIDE SEQUENCE [LARGE SCALE GENOMIC DNA]</scope>
</reference>
<accession>A0A157ZM34</accession>
<organism evidence="1 2">
    <name type="scientific">Caballeronia temeraria</name>
    <dbReference type="NCBI Taxonomy" id="1777137"/>
    <lineage>
        <taxon>Bacteria</taxon>
        <taxon>Pseudomonadati</taxon>
        <taxon>Pseudomonadota</taxon>
        <taxon>Betaproteobacteria</taxon>
        <taxon>Burkholderiales</taxon>
        <taxon>Burkholderiaceae</taxon>
        <taxon>Caballeronia</taxon>
    </lineage>
</organism>
<gene>
    <name evidence="1" type="ORF">AWB76_00939</name>
</gene>
<dbReference type="Proteomes" id="UP000054624">
    <property type="component" value="Unassembled WGS sequence"/>
</dbReference>
<evidence type="ECO:0000313" key="2">
    <source>
        <dbReference type="Proteomes" id="UP000054624"/>
    </source>
</evidence>
<dbReference type="AlphaFoldDB" id="A0A157ZM34"/>